<reference evidence="1 2" key="1">
    <citation type="journal article" date="2019" name="Emerg. Microbes Infect.">
        <title>Comprehensive subspecies identification of 175 nontuberculous mycobacteria species based on 7547 genomic profiles.</title>
        <authorList>
            <person name="Matsumoto Y."/>
            <person name="Kinjo T."/>
            <person name="Motooka D."/>
            <person name="Nabeya D."/>
            <person name="Jung N."/>
            <person name="Uechi K."/>
            <person name="Horii T."/>
            <person name="Iida T."/>
            <person name="Fujita J."/>
            <person name="Nakamura S."/>
        </authorList>
    </citation>
    <scope>NUCLEOTIDE SEQUENCE [LARGE SCALE GENOMIC DNA]</scope>
    <source>
        <strain evidence="1 2">JCM 18565</strain>
    </source>
</reference>
<organism evidence="1 2">
    <name type="scientific">Mycobacterium paragordonae</name>
    <dbReference type="NCBI Taxonomy" id="1389713"/>
    <lineage>
        <taxon>Bacteria</taxon>
        <taxon>Bacillati</taxon>
        <taxon>Actinomycetota</taxon>
        <taxon>Actinomycetes</taxon>
        <taxon>Mycobacteriales</taxon>
        <taxon>Mycobacteriaceae</taxon>
        <taxon>Mycobacterium</taxon>
    </lineage>
</organism>
<comment type="caution">
    <text evidence="1">The sequence shown here is derived from an EMBL/GenBank/DDBJ whole genome shotgun (WGS) entry which is preliminary data.</text>
</comment>
<evidence type="ECO:0000313" key="2">
    <source>
        <dbReference type="Proteomes" id="UP000465240"/>
    </source>
</evidence>
<sequence>MPANPFPDVALPPAAVGGEVWDRHAPAHRVVWGVDRTTTDHPATVHTSAIQLADGSIDVVGNIEAPQVFLHLGDRGGFNSDQARELAAALLEAAAELDGWTR</sequence>
<accession>A0ABQ1C2T2</accession>
<dbReference type="EMBL" id="BLKX01000001">
    <property type="protein sequence ID" value="GFG78572.1"/>
    <property type="molecule type" value="Genomic_DNA"/>
</dbReference>
<proteinExistence type="predicted"/>
<gene>
    <name evidence="1" type="ORF">MPRG_18480</name>
</gene>
<dbReference type="Proteomes" id="UP000465240">
    <property type="component" value="Unassembled WGS sequence"/>
</dbReference>
<evidence type="ECO:0000313" key="1">
    <source>
        <dbReference type="EMBL" id="GFG78572.1"/>
    </source>
</evidence>
<keyword evidence="2" id="KW-1185">Reference proteome</keyword>
<name>A0ABQ1C2T2_9MYCO</name>
<protein>
    <submittedName>
        <fullName evidence="1">Uncharacterized protein</fullName>
    </submittedName>
</protein>